<dbReference type="PRINTS" id="PR00454">
    <property type="entry name" value="ETSDOMAIN"/>
</dbReference>
<dbReference type="InterPro" id="IPR036388">
    <property type="entry name" value="WH-like_DNA-bd_sf"/>
</dbReference>
<dbReference type="SUPFAM" id="SSF47769">
    <property type="entry name" value="SAM/Pointed domain"/>
    <property type="match status" value="1"/>
</dbReference>
<dbReference type="Proteomes" id="UP000310200">
    <property type="component" value="Unassembled WGS sequence"/>
</dbReference>
<reference evidence="7 8" key="1">
    <citation type="journal article" date="2019" name="Philos. Trans. R. Soc. Lond., B, Biol. Sci.">
        <title>Ant behaviour and brain gene expression of defending hosts depend on the ecological success of the intruding social parasite.</title>
        <authorList>
            <person name="Kaur R."/>
            <person name="Stoldt M."/>
            <person name="Jongepier E."/>
            <person name="Feldmeyer B."/>
            <person name="Menzel F."/>
            <person name="Bornberg-Bauer E."/>
            <person name="Foitzik S."/>
        </authorList>
    </citation>
    <scope>NUCLEOTIDE SEQUENCE [LARGE SCALE GENOMIC DNA]</scope>
    <source>
        <tissue evidence="7">Whole body</tissue>
    </source>
</reference>
<comment type="subcellular location">
    <subcellularLocation>
        <location evidence="4">Nucleus</location>
    </subcellularLocation>
</comment>
<evidence type="ECO:0000256" key="3">
    <source>
        <dbReference type="ARBA" id="ARBA00023242"/>
    </source>
</evidence>
<gene>
    <name evidence="7" type="ORF">DBV15_10198</name>
</gene>
<evidence type="ECO:0000256" key="2">
    <source>
        <dbReference type="ARBA" id="ARBA00023125"/>
    </source>
</evidence>
<evidence type="ECO:0000256" key="1">
    <source>
        <dbReference type="ARBA" id="ARBA00005562"/>
    </source>
</evidence>
<evidence type="ECO:0000259" key="6">
    <source>
        <dbReference type="PROSITE" id="PS50061"/>
    </source>
</evidence>
<dbReference type="FunFam" id="1.10.10.10:FF:001336">
    <property type="entry name" value="Epithelium specific ets factor 3, ese3, putative"/>
    <property type="match status" value="1"/>
</dbReference>
<dbReference type="Gene3D" id="1.10.10.60">
    <property type="entry name" value="Homeodomain-like"/>
    <property type="match status" value="1"/>
</dbReference>
<evidence type="ECO:0000256" key="5">
    <source>
        <dbReference type="SAM" id="MobiDB-lite"/>
    </source>
</evidence>
<feature type="region of interest" description="Disordered" evidence="5">
    <location>
        <begin position="1"/>
        <end position="24"/>
    </location>
</feature>
<evidence type="ECO:0000313" key="8">
    <source>
        <dbReference type="Proteomes" id="UP000310200"/>
    </source>
</evidence>
<name>A0A4S2KWR2_9HYME</name>
<dbReference type="PROSITE" id="PS50061">
    <property type="entry name" value="ETS_DOMAIN_3"/>
    <property type="match status" value="1"/>
</dbReference>
<keyword evidence="3 4" id="KW-0539">Nucleus</keyword>
<dbReference type="STRING" id="300112.A0A4S2KWR2"/>
<keyword evidence="8" id="KW-1185">Reference proteome</keyword>
<keyword evidence="2 4" id="KW-0238">DNA-binding</keyword>
<dbReference type="SMART" id="SM00413">
    <property type="entry name" value="ETS"/>
    <property type="match status" value="1"/>
</dbReference>
<dbReference type="GO" id="GO:0003682">
    <property type="term" value="F:chromatin binding"/>
    <property type="evidence" value="ECO:0007669"/>
    <property type="project" value="InterPro"/>
</dbReference>
<dbReference type="GO" id="GO:0007389">
    <property type="term" value="P:pattern specification process"/>
    <property type="evidence" value="ECO:0007669"/>
    <property type="project" value="TreeGrafter"/>
</dbReference>
<dbReference type="PANTHER" id="PTHR21677:SF1">
    <property type="entry name" value="PROTEIN CRAMPED-LIKE"/>
    <property type="match status" value="1"/>
</dbReference>
<dbReference type="AlphaFoldDB" id="A0A4S2KWR2"/>
<dbReference type="GO" id="GO:0005634">
    <property type="term" value="C:nucleus"/>
    <property type="evidence" value="ECO:0007669"/>
    <property type="project" value="UniProtKB-SubCell"/>
</dbReference>
<proteinExistence type="inferred from homology"/>
<dbReference type="PANTHER" id="PTHR21677">
    <property type="entry name" value="CRAMPED PROTEIN"/>
    <property type="match status" value="1"/>
</dbReference>
<dbReference type="SUPFAM" id="SSF46785">
    <property type="entry name" value="Winged helix' DNA-binding domain"/>
    <property type="match status" value="1"/>
</dbReference>
<comment type="caution">
    <text evidence="7">The sequence shown here is derived from an EMBL/GenBank/DDBJ whole genome shotgun (WGS) entry which is preliminary data.</text>
</comment>
<dbReference type="GO" id="GO:0003700">
    <property type="term" value="F:DNA-binding transcription factor activity"/>
    <property type="evidence" value="ECO:0007669"/>
    <property type="project" value="InterPro"/>
</dbReference>
<dbReference type="InterPro" id="IPR000418">
    <property type="entry name" value="Ets_dom"/>
</dbReference>
<feature type="compositionally biased region" description="Polar residues" evidence="5">
    <location>
        <begin position="12"/>
        <end position="24"/>
    </location>
</feature>
<comment type="similarity">
    <text evidence="1 4">Belongs to the ETS family.</text>
</comment>
<evidence type="ECO:0000256" key="4">
    <source>
        <dbReference type="RuleBase" id="RU004019"/>
    </source>
</evidence>
<evidence type="ECO:0000313" key="7">
    <source>
        <dbReference type="EMBL" id="TGZ52557.1"/>
    </source>
</evidence>
<sequence>MEDSTKSEDTELSNTTPACSQVNQTCSDTKSLVDSKNTQARVVRGTKKFKIDNDPSNVEKKDAKEEETAEVKVKSLKRSCELWSMEDKNTFFKALNEYGKDFDALQSYFLSQGKKRGLSDVMIKNKEQIRHFYYRTWLKISKHLKFSEDVKKTSQELYGLINYGELRRKLPRIHEKVHLRLNELVYWGSTQVRLRGKTMRIKTPICRALRKLNQLEDWQEEIKLPSRITIELRPRNNMAWWQVQAASMNPRCPTMENLVANDVKDTCLLRVAPPEGCKIALPMVNLGEYLTSNSVNLNSYEKRLGLKSSREDLLGSVQYLKGVGKKGIKRYKSDKKVVNRTDENCTMPDISSDMDLLETGSGISEKTAIINNTEKPSPECHSELNRFPGRETIDRIRKGWNVEEANTITFGRESKIVLEYWWDWLPNEQYTTDSASSGIMRDNNLCLVLQKLLSLAKHNYGTNKVYDNTSGSNETIISSRVPSIKESTFRRPLIPQTYHKIGTPDAFKTQLDKFKTRFCKRGRTVRQKSLVIQRVLPIVSAPNMSSENLTTDASKIVSGSSLCQMQTDKTTINANEAQDKTFLDVLETSGEAKNSNSIITSATQILKEGEHQWLNSEMYPSFINLHEDENDHHLLLDMDSFDQVVKQSNFLASRGCEPVKKKCSLAGLKQELPADLIFKCPFDEGDESEQEVDGTGWSDKPIRSWCQEETINWLMSAASYLGQPYSSIQHSLAVPGKEIIAFTRQDFINQDPVYGNRLYDLLHSQRISNLYAESDNSIEIATKRLPGRPRVLKTKKNPASQGKLWEFIRDLLRNRETCPSLICWEDYSQAKFRFVKSDEVAKRWGSRKGNTKMTYEKLSRAMRYYYKSKIFLPVLGRRLVYQFGPNAKGWQTDNPNFRH</sequence>
<dbReference type="InterPro" id="IPR055315">
    <property type="entry name" value="Cramped-like"/>
</dbReference>
<accession>A0A4S2KWR2</accession>
<protein>
    <submittedName>
        <fullName evidence="7">Protein cramped-like protein</fullName>
    </submittedName>
</protein>
<dbReference type="GO" id="GO:0043565">
    <property type="term" value="F:sequence-specific DNA binding"/>
    <property type="evidence" value="ECO:0007669"/>
    <property type="project" value="InterPro"/>
</dbReference>
<feature type="domain" description="ETS" evidence="6">
    <location>
        <begin position="802"/>
        <end position="884"/>
    </location>
</feature>
<dbReference type="EMBL" id="QBLH01001247">
    <property type="protein sequence ID" value="TGZ52557.1"/>
    <property type="molecule type" value="Genomic_DNA"/>
</dbReference>
<dbReference type="InterPro" id="IPR036390">
    <property type="entry name" value="WH_DNA-bd_sf"/>
</dbReference>
<organism evidence="7 8">
    <name type="scientific">Temnothorax longispinosus</name>
    <dbReference type="NCBI Taxonomy" id="300112"/>
    <lineage>
        <taxon>Eukaryota</taxon>
        <taxon>Metazoa</taxon>
        <taxon>Ecdysozoa</taxon>
        <taxon>Arthropoda</taxon>
        <taxon>Hexapoda</taxon>
        <taxon>Insecta</taxon>
        <taxon>Pterygota</taxon>
        <taxon>Neoptera</taxon>
        <taxon>Endopterygota</taxon>
        <taxon>Hymenoptera</taxon>
        <taxon>Apocrita</taxon>
        <taxon>Aculeata</taxon>
        <taxon>Formicoidea</taxon>
        <taxon>Formicidae</taxon>
        <taxon>Myrmicinae</taxon>
        <taxon>Temnothorax</taxon>
    </lineage>
</organism>
<dbReference type="Pfam" id="PF00178">
    <property type="entry name" value="Ets"/>
    <property type="match status" value="1"/>
</dbReference>
<dbReference type="Gene3D" id="1.10.150.50">
    <property type="entry name" value="Transcription Factor, Ets-1"/>
    <property type="match status" value="1"/>
</dbReference>
<dbReference type="InterPro" id="IPR013761">
    <property type="entry name" value="SAM/pointed_sf"/>
</dbReference>
<dbReference type="Gene3D" id="1.10.10.10">
    <property type="entry name" value="Winged helix-like DNA-binding domain superfamily/Winged helix DNA-binding domain"/>
    <property type="match status" value="1"/>
</dbReference>